<dbReference type="Proteomes" id="UP000478052">
    <property type="component" value="Unassembled WGS sequence"/>
</dbReference>
<dbReference type="EMBL" id="VUJU01001536">
    <property type="protein sequence ID" value="KAF0764843.1"/>
    <property type="molecule type" value="Genomic_DNA"/>
</dbReference>
<reference evidence="1 2" key="1">
    <citation type="submission" date="2019-08" db="EMBL/GenBank/DDBJ databases">
        <title>Whole genome of Aphis craccivora.</title>
        <authorList>
            <person name="Voronova N.V."/>
            <person name="Shulinski R.S."/>
            <person name="Bandarenka Y.V."/>
            <person name="Zhorov D.G."/>
            <person name="Warner D."/>
        </authorList>
    </citation>
    <scope>NUCLEOTIDE SEQUENCE [LARGE SCALE GENOMIC DNA]</scope>
    <source>
        <strain evidence="1">180601</strain>
        <tissue evidence="1">Whole Body</tissue>
    </source>
</reference>
<protein>
    <submittedName>
        <fullName evidence="1">Uncharacterized protein</fullName>
    </submittedName>
</protein>
<comment type="caution">
    <text evidence="1">The sequence shown here is derived from an EMBL/GenBank/DDBJ whole genome shotgun (WGS) entry which is preliminary data.</text>
</comment>
<evidence type="ECO:0000313" key="2">
    <source>
        <dbReference type="Proteomes" id="UP000478052"/>
    </source>
</evidence>
<evidence type="ECO:0000313" key="1">
    <source>
        <dbReference type="EMBL" id="KAF0764843.1"/>
    </source>
</evidence>
<proteinExistence type="predicted"/>
<keyword evidence="2" id="KW-1185">Reference proteome</keyword>
<name>A0A6G0Z397_APHCR</name>
<organism evidence="1 2">
    <name type="scientific">Aphis craccivora</name>
    <name type="common">Cowpea aphid</name>
    <dbReference type="NCBI Taxonomy" id="307492"/>
    <lineage>
        <taxon>Eukaryota</taxon>
        <taxon>Metazoa</taxon>
        <taxon>Ecdysozoa</taxon>
        <taxon>Arthropoda</taxon>
        <taxon>Hexapoda</taxon>
        <taxon>Insecta</taxon>
        <taxon>Pterygota</taxon>
        <taxon>Neoptera</taxon>
        <taxon>Paraneoptera</taxon>
        <taxon>Hemiptera</taxon>
        <taxon>Sternorrhyncha</taxon>
        <taxon>Aphidomorpha</taxon>
        <taxon>Aphidoidea</taxon>
        <taxon>Aphididae</taxon>
        <taxon>Aphidini</taxon>
        <taxon>Aphis</taxon>
        <taxon>Aphis</taxon>
    </lineage>
</organism>
<gene>
    <name evidence="1" type="ORF">FWK35_00005516</name>
</gene>
<dbReference type="AlphaFoldDB" id="A0A6G0Z397"/>
<accession>A0A6G0Z397</accession>
<sequence>MYCVVCTASVRRSHAKALITYGRVKNGTVHQEMFGGGRTGAKRFVVTVRALISDNMKLEPIRARLDQRFVGDQTAIEVMAFQSLRFDVYTHAHNTTIIRHATARVLALVVTLLGVVTTLRTNRKYPPIWYATPLQVGHRVKKIAFLLHRVIERGHLLATLARTIKNENIPQYAVQNHLG</sequence>